<accession>X6P6Q6</accession>
<dbReference type="OrthoDB" id="8191594at2759"/>
<dbReference type="AlphaFoldDB" id="X6P6Q6"/>
<keyword evidence="2" id="KW-1185">Reference proteome</keyword>
<gene>
    <name evidence="1" type="ORF">RFI_03804</name>
</gene>
<proteinExistence type="predicted"/>
<organism evidence="1 2">
    <name type="scientific">Reticulomyxa filosa</name>
    <dbReference type="NCBI Taxonomy" id="46433"/>
    <lineage>
        <taxon>Eukaryota</taxon>
        <taxon>Sar</taxon>
        <taxon>Rhizaria</taxon>
        <taxon>Retaria</taxon>
        <taxon>Foraminifera</taxon>
        <taxon>Monothalamids</taxon>
        <taxon>Reticulomyxidae</taxon>
        <taxon>Reticulomyxa</taxon>
    </lineage>
</organism>
<dbReference type="Proteomes" id="UP000023152">
    <property type="component" value="Unassembled WGS sequence"/>
</dbReference>
<dbReference type="EMBL" id="ASPP01003501">
    <property type="protein sequence ID" value="ETO33302.1"/>
    <property type="molecule type" value="Genomic_DNA"/>
</dbReference>
<reference evidence="1 2" key="1">
    <citation type="journal article" date="2013" name="Curr. Biol.">
        <title>The Genome of the Foraminiferan Reticulomyxa filosa.</title>
        <authorList>
            <person name="Glockner G."/>
            <person name="Hulsmann N."/>
            <person name="Schleicher M."/>
            <person name="Noegel A.A."/>
            <person name="Eichinger L."/>
            <person name="Gallinger C."/>
            <person name="Pawlowski J."/>
            <person name="Sierra R."/>
            <person name="Euteneuer U."/>
            <person name="Pillet L."/>
            <person name="Moustafa A."/>
            <person name="Platzer M."/>
            <person name="Groth M."/>
            <person name="Szafranski K."/>
            <person name="Schliwa M."/>
        </authorList>
    </citation>
    <scope>NUCLEOTIDE SEQUENCE [LARGE SCALE GENOMIC DNA]</scope>
</reference>
<sequence length="341" mass="39927">MESQTKAQHEQKQRFRDLVEKLEHSSPWNAFLQKYKINNVRFDVLSDCHYKQAVTLLCFQFSMYGNATNHVCFNASVEDNLPRFRPLVKFAIRMNTSWVALERTTNRVIGVAISRDILESDQIEQEEDNTLLEGYSFHHFRKEIVTKTILSLPELAKFFSKDMKPLKDTKYGQIRYYEVFATDPTFGDKKLGQVLTFLALLGSSYTGYHMCYGIAASPKSHRIGFVSTDGMFPYSFYDYSKLEFSQKTNDHIKSMGDVYLQLQTKYGYTPHYVRHLKAHSKLFLSFFVFDQTKWWLGYVSAFPELLPLIHELFPTTSKERERRKRDVGRKGKKKKNCVLVI</sequence>
<evidence type="ECO:0000313" key="2">
    <source>
        <dbReference type="Proteomes" id="UP000023152"/>
    </source>
</evidence>
<protein>
    <submittedName>
        <fullName evidence="1">Uncharacterized protein</fullName>
    </submittedName>
</protein>
<name>X6P6Q6_RETFI</name>
<dbReference type="Gene3D" id="3.40.630.30">
    <property type="match status" value="1"/>
</dbReference>
<evidence type="ECO:0000313" key="1">
    <source>
        <dbReference type="EMBL" id="ETO33302.1"/>
    </source>
</evidence>
<comment type="caution">
    <text evidence="1">The sequence shown here is derived from an EMBL/GenBank/DDBJ whole genome shotgun (WGS) entry which is preliminary data.</text>
</comment>